<feature type="transmembrane region" description="Helical" evidence="6">
    <location>
        <begin position="55"/>
        <end position="76"/>
    </location>
</feature>
<keyword evidence="4 6" id="KW-1133">Transmembrane helix</keyword>
<keyword evidence="9" id="KW-1185">Reference proteome</keyword>
<feature type="transmembrane region" description="Helical" evidence="6">
    <location>
        <begin position="252"/>
        <end position="271"/>
    </location>
</feature>
<feature type="transmembrane region" description="Helical" evidence="6">
    <location>
        <begin position="374"/>
        <end position="393"/>
    </location>
</feature>
<accession>A0A1G7SXI7</accession>
<evidence type="ECO:0000256" key="6">
    <source>
        <dbReference type="SAM" id="Phobius"/>
    </source>
</evidence>
<dbReference type="Proteomes" id="UP000198923">
    <property type="component" value="Unassembled WGS sequence"/>
</dbReference>
<feature type="domain" description="Major facilitator superfamily (MFS) profile" evidence="7">
    <location>
        <begin position="21"/>
        <end position="398"/>
    </location>
</feature>
<keyword evidence="3 6" id="KW-0812">Transmembrane</keyword>
<keyword evidence="2" id="KW-1003">Cell membrane</keyword>
<dbReference type="STRING" id="504805.SAMN05421505_1033"/>
<dbReference type="InterPro" id="IPR050189">
    <property type="entry name" value="MFS_Efflux_Transporters"/>
</dbReference>
<feature type="transmembrane region" description="Helical" evidence="6">
    <location>
        <begin position="344"/>
        <end position="362"/>
    </location>
</feature>
<evidence type="ECO:0000313" key="8">
    <source>
        <dbReference type="EMBL" id="SDG27582.1"/>
    </source>
</evidence>
<proteinExistence type="predicted"/>
<feature type="transmembrane region" description="Helical" evidence="6">
    <location>
        <begin position="283"/>
        <end position="304"/>
    </location>
</feature>
<evidence type="ECO:0000256" key="4">
    <source>
        <dbReference type="ARBA" id="ARBA00022989"/>
    </source>
</evidence>
<feature type="transmembrane region" description="Helical" evidence="6">
    <location>
        <begin position="21"/>
        <end position="43"/>
    </location>
</feature>
<dbReference type="InterPro" id="IPR020846">
    <property type="entry name" value="MFS_dom"/>
</dbReference>
<dbReference type="PROSITE" id="PS50850">
    <property type="entry name" value="MFS"/>
    <property type="match status" value="1"/>
</dbReference>
<feature type="transmembrane region" description="Helical" evidence="6">
    <location>
        <begin position="88"/>
        <end position="117"/>
    </location>
</feature>
<evidence type="ECO:0000256" key="1">
    <source>
        <dbReference type="ARBA" id="ARBA00004651"/>
    </source>
</evidence>
<dbReference type="InterPro" id="IPR036259">
    <property type="entry name" value="MFS_trans_sf"/>
</dbReference>
<keyword evidence="5 6" id="KW-0472">Membrane</keyword>
<feature type="transmembrane region" description="Helical" evidence="6">
    <location>
        <begin position="310"/>
        <end position="332"/>
    </location>
</feature>
<dbReference type="PANTHER" id="PTHR43124:SF3">
    <property type="entry name" value="CHLORAMPHENICOL EFFLUX PUMP RV0191"/>
    <property type="match status" value="1"/>
</dbReference>
<evidence type="ECO:0000256" key="2">
    <source>
        <dbReference type="ARBA" id="ARBA00022475"/>
    </source>
</evidence>
<feature type="transmembrane region" description="Helical" evidence="6">
    <location>
        <begin position="176"/>
        <end position="195"/>
    </location>
</feature>
<dbReference type="EMBL" id="FNCN01000003">
    <property type="protein sequence ID" value="SDG27582.1"/>
    <property type="molecule type" value="Genomic_DNA"/>
</dbReference>
<reference evidence="8 9" key="1">
    <citation type="submission" date="2016-10" db="EMBL/GenBank/DDBJ databases">
        <authorList>
            <person name="de Groot N.N."/>
        </authorList>
    </citation>
    <scope>NUCLEOTIDE SEQUENCE [LARGE SCALE GENOMIC DNA]</scope>
    <source>
        <strain evidence="8 9">CPCC 201354</strain>
    </source>
</reference>
<dbReference type="Pfam" id="PF07690">
    <property type="entry name" value="MFS_1"/>
    <property type="match status" value="1"/>
</dbReference>
<evidence type="ECO:0000256" key="3">
    <source>
        <dbReference type="ARBA" id="ARBA00022692"/>
    </source>
</evidence>
<organism evidence="8 9">
    <name type="scientific">Sinosporangium album</name>
    <dbReference type="NCBI Taxonomy" id="504805"/>
    <lineage>
        <taxon>Bacteria</taxon>
        <taxon>Bacillati</taxon>
        <taxon>Actinomycetota</taxon>
        <taxon>Actinomycetes</taxon>
        <taxon>Streptosporangiales</taxon>
        <taxon>Streptosporangiaceae</taxon>
        <taxon>Sinosporangium</taxon>
    </lineage>
</organism>
<evidence type="ECO:0000313" key="9">
    <source>
        <dbReference type="Proteomes" id="UP000198923"/>
    </source>
</evidence>
<protein>
    <submittedName>
        <fullName evidence="8">Predicted arabinose efflux permease, MFS family</fullName>
    </submittedName>
</protein>
<dbReference type="AlphaFoldDB" id="A0A1G7SXI7"/>
<feature type="transmembrane region" description="Helical" evidence="6">
    <location>
        <begin position="216"/>
        <end position="240"/>
    </location>
</feature>
<dbReference type="PANTHER" id="PTHR43124">
    <property type="entry name" value="PURINE EFFLUX PUMP PBUE"/>
    <property type="match status" value="1"/>
</dbReference>
<gene>
    <name evidence="8" type="ORF">SAMN05421505_1033</name>
</gene>
<dbReference type="InterPro" id="IPR011701">
    <property type="entry name" value="MFS"/>
</dbReference>
<dbReference type="GO" id="GO:0022857">
    <property type="term" value="F:transmembrane transporter activity"/>
    <property type="evidence" value="ECO:0007669"/>
    <property type="project" value="InterPro"/>
</dbReference>
<evidence type="ECO:0000256" key="5">
    <source>
        <dbReference type="ARBA" id="ARBA00023136"/>
    </source>
</evidence>
<sequence>MRTEEPVYPASAKPLIGERTLTALLTISMAVSMLQLFLVGTLSPRLMADAGISPTVLGLTATFGFGAASLFSLGAGTWVDRFGARRCLIALFVLTAVALALIGSSAGAVTLLIAVTLGGLPQSLANPATNKIILAQVEPARRGAVTGWKQSGVQVGTIAAGLPLAALAAWTGWRGAVWTAAGISLLIAVWAWRALPYAPRVDPAAPSQAQGAKTPGVAVLAAFSLMLGAGISSVNTYLTLFGTQRLGLGPVVAAWLVAVLGTAGFAGRIGWSSAAGRRERAESLLIPLGIAACTAGLLLASSAWFTPLAWVGAAGIGAFGVAANAVTMVAVVRHAHPSRAGRDSGRISSGFFAGFAVGPPLFGLLVESVGYEWGWVLVAAEFAAAAAVAAFGLSRLTRPKPA</sequence>
<evidence type="ECO:0000259" key="7">
    <source>
        <dbReference type="PROSITE" id="PS50850"/>
    </source>
</evidence>
<name>A0A1G7SXI7_9ACTN</name>
<dbReference type="RefSeq" id="WP_218125602.1">
    <property type="nucleotide sequence ID" value="NZ_FNCN01000003.1"/>
</dbReference>
<comment type="subcellular location">
    <subcellularLocation>
        <location evidence="1">Cell membrane</location>
        <topology evidence="1">Multi-pass membrane protein</topology>
    </subcellularLocation>
</comment>
<dbReference type="GO" id="GO:0005886">
    <property type="term" value="C:plasma membrane"/>
    <property type="evidence" value="ECO:0007669"/>
    <property type="project" value="UniProtKB-SubCell"/>
</dbReference>
<dbReference type="SUPFAM" id="SSF103473">
    <property type="entry name" value="MFS general substrate transporter"/>
    <property type="match status" value="1"/>
</dbReference>
<dbReference type="Gene3D" id="1.20.1250.20">
    <property type="entry name" value="MFS general substrate transporter like domains"/>
    <property type="match status" value="2"/>
</dbReference>